<comment type="caution">
    <text evidence="1">The sequence shown here is derived from an EMBL/GenBank/DDBJ whole genome shotgun (WGS) entry which is preliminary data.</text>
</comment>
<dbReference type="EMBL" id="REGN01008364">
    <property type="protein sequence ID" value="RNA03754.1"/>
    <property type="molecule type" value="Genomic_DNA"/>
</dbReference>
<organism evidence="1 2">
    <name type="scientific">Brachionus plicatilis</name>
    <name type="common">Marine rotifer</name>
    <name type="synonym">Brachionus muelleri</name>
    <dbReference type="NCBI Taxonomy" id="10195"/>
    <lineage>
        <taxon>Eukaryota</taxon>
        <taxon>Metazoa</taxon>
        <taxon>Spiralia</taxon>
        <taxon>Gnathifera</taxon>
        <taxon>Rotifera</taxon>
        <taxon>Eurotatoria</taxon>
        <taxon>Monogononta</taxon>
        <taxon>Pseudotrocha</taxon>
        <taxon>Ploima</taxon>
        <taxon>Brachionidae</taxon>
        <taxon>Brachionus</taxon>
    </lineage>
</organism>
<proteinExistence type="predicted"/>
<accession>A0A3M7PXS2</accession>
<dbReference type="Proteomes" id="UP000276133">
    <property type="component" value="Unassembled WGS sequence"/>
</dbReference>
<sequence length="63" mass="7046">MFVMKDGSCLICSALPLAHPPWDQMLVLSLTIISRVKKGLGYDTNPDLDLFKYSLTIKKFNGT</sequence>
<keyword evidence="2" id="KW-1185">Reference proteome</keyword>
<gene>
    <name evidence="1" type="ORF">BpHYR1_005694</name>
</gene>
<evidence type="ECO:0000313" key="1">
    <source>
        <dbReference type="EMBL" id="RNA03754.1"/>
    </source>
</evidence>
<reference evidence="1 2" key="1">
    <citation type="journal article" date="2018" name="Sci. Rep.">
        <title>Genomic signatures of local adaptation to the degree of environmental predictability in rotifers.</title>
        <authorList>
            <person name="Franch-Gras L."/>
            <person name="Hahn C."/>
            <person name="Garcia-Roger E.M."/>
            <person name="Carmona M.J."/>
            <person name="Serra M."/>
            <person name="Gomez A."/>
        </authorList>
    </citation>
    <scope>NUCLEOTIDE SEQUENCE [LARGE SCALE GENOMIC DNA]</scope>
    <source>
        <strain evidence="1">HYR1</strain>
    </source>
</reference>
<dbReference type="AlphaFoldDB" id="A0A3M7PXS2"/>
<evidence type="ECO:0000313" key="2">
    <source>
        <dbReference type="Proteomes" id="UP000276133"/>
    </source>
</evidence>
<protein>
    <submittedName>
        <fullName evidence="1">Uncharacterized protein</fullName>
    </submittedName>
</protein>
<name>A0A3M7PXS2_BRAPC</name>